<feature type="region of interest" description="Disordered" evidence="1">
    <location>
        <begin position="1"/>
        <end position="42"/>
    </location>
</feature>
<dbReference type="RefSeq" id="WP_041156843.1">
    <property type="nucleotide sequence ID" value="NZ_CBCRVP010000032.1"/>
</dbReference>
<comment type="caution">
    <text evidence="2">The sequence shown here is derived from an EMBL/GenBank/DDBJ whole genome shotgun (WGS) entry which is preliminary data.</text>
</comment>
<sequence>MAKDWITESKSDSKSSWESGSNNKEVKMGRPSIPEEKKRKPRFTMNMNDSEYKLIEEAAEQLGVPVAVYIRQQALLAAEKQMSQKSQHIKSTL</sequence>
<gene>
    <name evidence="2" type="ORF">SU60_18625</name>
</gene>
<name>A0A0C3I599_9VIBR</name>
<feature type="compositionally biased region" description="Basic and acidic residues" evidence="1">
    <location>
        <begin position="24"/>
        <end position="38"/>
    </location>
</feature>
<organism evidence="2 3">
    <name type="scientific">Vibrio mytili</name>
    <dbReference type="NCBI Taxonomy" id="50718"/>
    <lineage>
        <taxon>Bacteria</taxon>
        <taxon>Pseudomonadati</taxon>
        <taxon>Pseudomonadota</taxon>
        <taxon>Gammaproteobacteria</taxon>
        <taxon>Vibrionales</taxon>
        <taxon>Vibrionaceae</taxon>
        <taxon>Vibrio</taxon>
    </lineage>
</organism>
<keyword evidence="3" id="KW-1185">Reference proteome</keyword>
<dbReference type="EMBL" id="JXOK01000078">
    <property type="protein sequence ID" value="KIN09537.1"/>
    <property type="molecule type" value="Genomic_DNA"/>
</dbReference>
<evidence type="ECO:0000256" key="1">
    <source>
        <dbReference type="SAM" id="MobiDB-lite"/>
    </source>
</evidence>
<evidence type="ECO:0000313" key="3">
    <source>
        <dbReference type="Proteomes" id="UP000031977"/>
    </source>
</evidence>
<reference evidence="2 3" key="1">
    <citation type="submission" date="2015-01" db="EMBL/GenBank/DDBJ databases">
        <title>Draft genome of Vibrio mytili type strain CAIM 528.</title>
        <authorList>
            <person name="Gonzalez-Castillo A."/>
            <person name="Gomez-Gil B."/>
            <person name="Enciso-Ibarra J."/>
        </authorList>
    </citation>
    <scope>NUCLEOTIDE SEQUENCE [LARGE SCALE GENOMIC DNA]</scope>
    <source>
        <strain evidence="2 3">CAIM 528</strain>
    </source>
</reference>
<feature type="compositionally biased region" description="Basic and acidic residues" evidence="1">
    <location>
        <begin position="1"/>
        <end position="15"/>
    </location>
</feature>
<accession>A0A0C3I599</accession>
<dbReference type="Proteomes" id="UP000031977">
    <property type="component" value="Unassembled WGS sequence"/>
</dbReference>
<protein>
    <submittedName>
        <fullName evidence="2">Uncharacterized protein</fullName>
    </submittedName>
</protein>
<dbReference type="AlphaFoldDB" id="A0A0C3I599"/>
<dbReference type="Gene3D" id="1.20.5.780">
    <property type="entry name" value="Single helix bin"/>
    <property type="match status" value="1"/>
</dbReference>
<evidence type="ECO:0000313" key="2">
    <source>
        <dbReference type="EMBL" id="KIN09537.1"/>
    </source>
</evidence>
<proteinExistence type="predicted"/>